<organism evidence="2 3">
    <name type="scientific">Bacillus pumilus</name>
    <name type="common">Bacillus mesentericus</name>
    <dbReference type="NCBI Taxonomy" id="1408"/>
    <lineage>
        <taxon>Bacteria</taxon>
        <taxon>Bacillati</taxon>
        <taxon>Bacillota</taxon>
        <taxon>Bacilli</taxon>
        <taxon>Bacillales</taxon>
        <taxon>Bacillaceae</taxon>
        <taxon>Bacillus</taxon>
    </lineage>
</organism>
<feature type="domain" description="DUF6973" evidence="1">
    <location>
        <begin position="4"/>
        <end position="63"/>
    </location>
</feature>
<dbReference type="AlphaFoldDB" id="A0A2G8ITB6"/>
<dbReference type="EMBL" id="PEKP01000014">
    <property type="protein sequence ID" value="PIK26740.1"/>
    <property type="molecule type" value="Genomic_DNA"/>
</dbReference>
<evidence type="ECO:0000313" key="2">
    <source>
        <dbReference type="EMBL" id="PIK26740.1"/>
    </source>
</evidence>
<accession>A0A2G8ITB6</accession>
<protein>
    <recommendedName>
        <fullName evidence="1">DUF6973 domain-containing protein</fullName>
    </recommendedName>
</protein>
<comment type="caution">
    <text evidence="2">The sequence shown here is derived from an EMBL/GenBank/DDBJ whole genome shotgun (WGS) entry which is preliminary data.</text>
</comment>
<name>A0A2G8ITB6_BACPU</name>
<dbReference type="Pfam" id="PF22322">
    <property type="entry name" value="DUF6973"/>
    <property type="match status" value="1"/>
</dbReference>
<reference evidence="2 3" key="1">
    <citation type="submission" date="2017-11" db="EMBL/GenBank/DDBJ databases">
        <title>Draft genome sequence of Bacillus pumilus 51_5il from lake Gorkoye (Russia: Novosibirsk region).</title>
        <authorList>
            <person name="Shipova A.A."/>
            <person name="Rozanov A.S."/>
            <person name="Bryanskaya A.V."/>
            <person name="Peltek S.E."/>
        </authorList>
    </citation>
    <scope>NUCLEOTIDE SEQUENCE [LARGE SCALE GENOMIC DNA]</scope>
    <source>
        <strain evidence="2 3">51_5il</strain>
    </source>
</reference>
<sequence>MKGPNHGYNRAKVWTTAHEQNSKGADREMDLYNNEQGRQLGVTKYYNTNTQFSKSIRTMVKQGSLVRIVKGQLTATNGVTGK</sequence>
<evidence type="ECO:0000259" key="1">
    <source>
        <dbReference type="Pfam" id="PF22322"/>
    </source>
</evidence>
<evidence type="ECO:0000313" key="3">
    <source>
        <dbReference type="Proteomes" id="UP000230768"/>
    </source>
</evidence>
<gene>
    <name evidence="2" type="ORF">CTV99_11485</name>
</gene>
<dbReference type="InterPro" id="IPR054246">
    <property type="entry name" value="DUF6973"/>
</dbReference>
<proteinExistence type="predicted"/>
<dbReference type="Proteomes" id="UP000230768">
    <property type="component" value="Unassembled WGS sequence"/>
</dbReference>